<dbReference type="GO" id="GO:0043565">
    <property type="term" value="F:sequence-specific DNA binding"/>
    <property type="evidence" value="ECO:0007669"/>
    <property type="project" value="InterPro"/>
</dbReference>
<dbReference type="InterPro" id="IPR009057">
    <property type="entry name" value="Homeodomain-like_sf"/>
</dbReference>
<dbReference type="PROSITE" id="PS00675">
    <property type="entry name" value="SIGMA54_INTERACT_1"/>
    <property type="match status" value="1"/>
</dbReference>
<dbReference type="GO" id="GO:0006355">
    <property type="term" value="P:regulation of DNA-templated transcription"/>
    <property type="evidence" value="ECO:0007669"/>
    <property type="project" value="InterPro"/>
</dbReference>
<dbReference type="InterPro" id="IPR025662">
    <property type="entry name" value="Sigma_54_int_dom_ATP-bd_1"/>
</dbReference>
<keyword evidence="6" id="KW-0804">Transcription</keyword>
<dbReference type="Gene3D" id="1.10.8.60">
    <property type="match status" value="1"/>
</dbReference>
<evidence type="ECO:0000313" key="8">
    <source>
        <dbReference type="EMBL" id="MBI2875434.1"/>
    </source>
</evidence>
<dbReference type="InterPro" id="IPR003593">
    <property type="entry name" value="AAA+_ATPase"/>
</dbReference>
<dbReference type="InterPro" id="IPR025944">
    <property type="entry name" value="Sigma_54_int_dom_CS"/>
</dbReference>
<dbReference type="InterPro" id="IPR002197">
    <property type="entry name" value="HTH_Fis"/>
</dbReference>
<evidence type="ECO:0000256" key="6">
    <source>
        <dbReference type="ARBA" id="ARBA00023163"/>
    </source>
</evidence>
<dbReference type="Gene3D" id="3.40.50.300">
    <property type="entry name" value="P-loop containing nucleotide triphosphate hydrolases"/>
    <property type="match status" value="1"/>
</dbReference>
<dbReference type="InterPro" id="IPR025943">
    <property type="entry name" value="Sigma_54_int_dom_ATP-bd_2"/>
</dbReference>
<dbReference type="Proteomes" id="UP000769766">
    <property type="component" value="Unassembled WGS sequence"/>
</dbReference>
<keyword evidence="1" id="KW-0547">Nucleotide-binding</keyword>
<dbReference type="EMBL" id="JACPRF010000029">
    <property type="protein sequence ID" value="MBI2875434.1"/>
    <property type="molecule type" value="Genomic_DNA"/>
</dbReference>
<sequence>MEQTRLRLESLIEIHQRLMSTMDPDAVLQEILESAIRLFAVEGCSIALIDETAQQLAFVMMAGPAKVEEFRIPLDQGIAGWVAQTGQGVVSNDVSQDPRFFVGVDQQTGFTTRSILCAPLRHRDQSLGVIEAINTTSPGGFTPEDLQLLTAFGGMAGAAITHTRRFTTLRNASAAFQEVVQDRYRLIIGTSPAIQEALRLARIVAAADSTVLLLGESGTGKEVLARAIHQWSRRAEHPFGAINCVALTPELLASELFGHEKGAFTGAIAQKKGKFELAEGGTLFLDEIGELAPDLQAKLLRVLQEKEFQRVGGMKDIRANVRILAATNRDLRQAMRSGAFREDLYYRLNVVAITLPTLRDRPEDVPGLVYHFLERYGREMGRPRMEVDSSAMEVLRAYRWPGNVRELQNVIERAVVLSAGPQITAADLPAEIRPPAPGARGFPAHPQGIEETLSLAEAIELFKCARIRQALERAGGNQEQAARLLGLARPNLSRLMKSLGLR</sequence>
<reference evidence="8" key="1">
    <citation type="submission" date="2020-07" db="EMBL/GenBank/DDBJ databases">
        <title>Huge and variable diversity of episymbiotic CPR bacteria and DPANN archaea in groundwater ecosystems.</title>
        <authorList>
            <person name="He C.Y."/>
            <person name="Keren R."/>
            <person name="Whittaker M."/>
            <person name="Farag I.F."/>
            <person name="Doudna J."/>
            <person name="Cate J.H.D."/>
            <person name="Banfield J.F."/>
        </authorList>
    </citation>
    <scope>NUCLEOTIDE SEQUENCE</scope>
    <source>
        <strain evidence="8">NC_groundwater_672_Ag_B-0.1um_62_36</strain>
    </source>
</reference>
<keyword evidence="4" id="KW-0238">DNA-binding</keyword>
<dbReference type="FunFam" id="3.40.50.300:FF:000006">
    <property type="entry name" value="DNA-binding transcriptional regulator NtrC"/>
    <property type="match status" value="1"/>
</dbReference>
<evidence type="ECO:0000256" key="2">
    <source>
        <dbReference type="ARBA" id="ARBA00022840"/>
    </source>
</evidence>
<keyword evidence="3" id="KW-0805">Transcription regulation</keyword>
<dbReference type="SUPFAM" id="SSF55781">
    <property type="entry name" value="GAF domain-like"/>
    <property type="match status" value="1"/>
</dbReference>
<dbReference type="GO" id="GO:0005524">
    <property type="term" value="F:ATP binding"/>
    <property type="evidence" value="ECO:0007669"/>
    <property type="project" value="UniProtKB-KW"/>
</dbReference>
<dbReference type="InterPro" id="IPR058031">
    <property type="entry name" value="AAA_lid_NorR"/>
</dbReference>
<dbReference type="SUPFAM" id="SSF46689">
    <property type="entry name" value="Homeodomain-like"/>
    <property type="match status" value="1"/>
</dbReference>
<keyword evidence="2" id="KW-0067">ATP-binding</keyword>
<evidence type="ECO:0000256" key="3">
    <source>
        <dbReference type="ARBA" id="ARBA00023015"/>
    </source>
</evidence>
<dbReference type="CDD" id="cd00009">
    <property type="entry name" value="AAA"/>
    <property type="match status" value="1"/>
</dbReference>
<protein>
    <submittedName>
        <fullName evidence="8">Sigma 54-interacting transcriptional regulator</fullName>
    </submittedName>
</protein>
<dbReference type="PRINTS" id="PR01590">
    <property type="entry name" value="HTHFIS"/>
</dbReference>
<evidence type="ECO:0000256" key="1">
    <source>
        <dbReference type="ARBA" id="ARBA00022741"/>
    </source>
</evidence>
<gene>
    <name evidence="8" type="ORF">HYY20_00975</name>
</gene>
<dbReference type="PROSITE" id="PS50045">
    <property type="entry name" value="SIGMA54_INTERACT_4"/>
    <property type="match status" value="1"/>
</dbReference>
<organism evidence="8 9">
    <name type="scientific">Tectimicrobiota bacterium</name>
    <dbReference type="NCBI Taxonomy" id="2528274"/>
    <lineage>
        <taxon>Bacteria</taxon>
        <taxon>Pseudomonadati</taxon>
        <taxon>Nitrospinota/Tectimicrobiota group</taxon>
        <taxon>Candidatus Tectimicrobiota</taxon>
    </lineage>
</organism>
<dbReference type="InterPro" id="IPR003018">
    <property type="entry name" value="GAF"/>
</dbReference>
<keyword evidence="5" id="KW-0010">Activator</keyword>
<dbReference type="InterPro" id="IPR027417">
    <property type="entry name" value="P-loop_NTPase"/>
</dbReference>
<evidence type="ECO:0000313" key="9">
    <source>
        <dbReference type="Proteomes" id="UP000769766"/>
    </source>
</evidence>
<dbReference type="InterPro" id="IPR029016">
    <property type="entry name" value="GAF-like_dom_sf"/>
</dbReference>
<dbReference type="PROSITE" id="PS00688">
    <property type="entry name" value="SIGMA54_INTERACT_3"/>
    <property type="match status" value="1"/>
</dbReference>
<dbReference type="SMART" id="SM00382">
    <property type="entry name" value="AAA"/>
    <property type="match status" value="1"/>
</dbReference>
<evidence type="ECO:0000256" key="4">
    <source>
        <dbReference type="ARBA" id="ARBA00023125"/>
    </source>
</evidence>
<dbReference type="SMART" id="SM00065">
    <property type="entry name" value="GAF"/>
    <property type="match status" value="1"/>
</dbReference>
<dbReference type="PANTHER" id="PTHR32071:SF113">
    <property type="entry name" value="ALGINATE BIOSYNTHESIS TRANSCRIPTIONAL REGULATORY PROTEIN ALGB"/>
    <property type="match status" value="1"/>
</dbReference>
<dbReference type="PANTHER" id="PTHR32071">
    <property type="entry name" value="TRANSCRIPTIONAL REGULATORY PROTEIN"/>
    <property type="match status" value="1"/>
</dbReference>
<proteinExistence type="predicted"/>
<dbReference type="AlphaFoldDB" id="A0A932CLM8"/>
<dbReference type="InterPro" id="IPR002078">
    <property type="entry name" value="Sigma_54_int"/>
</dbReference>
<evidence type="ECO:0000256" key="5">
    <source>
        <dbReference type="ARBA" id="ARBA00023159"/>
    </source>
</evidence>
<dbReference type="Gene3D" id="1.10.10.60">
    <property type="entry name" value="Homeodomain-like"/>
    <property type="match status" value="1"/>
</dbReference>
<dbReference type="PROSITE" id="PS00676">
    <property type="entry name" value="SIGMA54_INTERACT_2"/>
    <property type="match status" value="1"/>
</dbReference>
<dbReference type="Pfam" id="PF25601">
    <property type="entry name" value="AAA_lid_14"/>
    <property type="match status" value="1"/>
</dbReference>
<dbReference type="Pfam" id="PF02954">
    <property type="entry name" value="HTH_8"/>
    <property type="match status" value="1"/>
</dbReference>
<name>A0A932CLM8_UNCTE</name>
<feature type="domain" description="Sigma-54 factor interaction" evidence="7">
    <location>
        <begin position="187"/>
        <end position="416"/>
    </location>
</feature>
<evidence type="ECO:0000259" key="7">
    <source>
        <dbReference type="PROSITE" id="PS50045"/>
    </source>
</evidence>
<dbReference type="SUPFAM" id="SSF52540">
    <property type="entry name" value="P-loop containing nucleoside triphosphate hydrolases"/>
    <property type="match status" value="1"/>
</dbReference>
<dbReference type="Gene3D" id="3.30.450.40">
    <property type="match status" value="1"/>
</dbReference>
<dbReference type="Pfam" id="PF13185">
    <property type="entry name" value="GAF_2"/>
    <property type="match status" value="1"/>
</dbReference>
<accession>A0A932CLM8</accession>
<dbReference type="FunFam" id="1.10.8.60:FF:000014">
    <property type="entry name" value="DNA-binding transcriptional regulator NtrC"/>
    <property type="match status" value="1"/>
</dbReference>
<dbReference type="Pfam" id="PF00158">
    <property type="entry name" value="Sigma54_activat"/>
    <property type="match status" value="1"/>
</dbReference>
<comment type="caution">
    <text evidence="8">The sequence shown here is derived from an EMBL/GenBank/DDBJ whole genome shotgun (WGS) entry which is preliminary data.</text>
</comment>